<evidence type="ECO:0000256" key="1">
    <source>
        <dbReference type="ARBA" id="ARBA00005417"/>
    </source>
</evidence>
<evidence type="ECO:0000256" key="3">
    <source>
        <dbReference type="ARBA" id="ARBA00022741"/>
    </source>
</evidence>
<dbReference type="InterPro" id="IPR003593">
    <property type="entry name" value="AAA+_ATPase"/>
</dbReference>
<keyword evidence="3" id="KW-0547">Nucleotide-binding</keyword>
<dbReference type="OrthoDB" id="9775135at2"/>
<dbReference type="EMBL" id="MCIB01000008">
    <property type="protein sequence ID" value="RKD32962.1"/>
    <property type="molecule type" value="Genomic_DNA"/>
</dbReference>
<sequence>MIEVKRLTKRYGSITAVDNLNFKVEKGEILGFLGPNGAGKTTTMKMLTGYMPATEGSVTIDGLDIIDDYKEAKKKIGYLPEHPPLYKNMTVREYLNFVSELKEVEKNKRKETIDSVIEKLWLSDVENRLIKNISKGYKQRVGLAQAIIGDPDLLILDEPTVGLDPKQIIEIRELIKELGKEHTIILSSHILSEISAVCNRIIIINKGRVVAIDTPENLSKKLSQASQIFARIVGEKDKVIEIIKNIPQVENIEVIGEVEKGAIDYNLSSSSKEDIRKKLFFKMAEAGYPILEMQIKELTLEEVFLRLTQGLAEDEKGDKEDE</sequence>
<dbReference type="GO" id="GO:0005524">
    <property type="term" value="F:ATP binding"/>
    <property type="evidence" value="ECO:0007669"/>
    <property type="project" value="UniProtKB-KW"/>
</dbReference>
<proteinExistence type="inferred from homology"/>
<evidence type="ECO:0000313" key="6">
    <source>
        <dbReference type="EMBL" id="RKD32962.1"/>
    </source>
</evidence>
<dbReference type="Pfam" id="PF00005">
    <property type="entry name" value="ABC_tran"/>
    <property type="match status" value="1"/>
</dbReference>
<dbReference type="GO" id="GO:0016887">
    <property type="term" value="F:ATP hydrolysis activity"/>
    <property type="evidence" value="ECO:0007669"/>
    <property type="project" value="InterPro"/>
</dbReference>
<feature type="domain" description="ABC transporter" evidence="5">
    <location>
        <begin position="2"/>
        <end position="231"/>
    </location>
</feature>
<evidence type="ECO:0000256" key="2">
    <source>
        <dbReference type="ARBA" id="ARBA00022448"/>
    </source>
</evidence>
<dbReference type="PROSITE" id="PS50893">
    <property type="entry name" value="ABC_TRANSPORTER_2"/>
    <property type="match status" value="1"/>
</dbReference>
<dbReference type="SMART" id="SM00382">
    <property type="entry name" value="AAA"/>
    <property type="match status" value="1"/>
</dbReference>
<keyword evidence="7" id="KW-1185">Reference proteome</keyword>
<comment type="caution">
    <text evidence="6">The sequence shown here is derived from an EMBL/GenBank/DDBJ whole genome shotgun (WGS) entry which is preliminary data.</text>
</comment>
<dbReference type="CDD" id="cd03230">
    <property type="entry name" value="ABC_DR_subfamily_A"/>
    <property type="match status" value="1"/>
</dbReference>
<evidence type="ECO:0000313" key="7">
    <source>
        <dbReference type="Proteomes" id="UP000284177"/>
    </source>
</evidence>
<keyword evidence="2" id="KW-0813">Transport</keyword>
<organism evidence="6 7">
    <name type="scientific">Thermohalobacter berrensis</name>
    <dbReference type="NCBI Taxonomy" id="99594"/>
    <lineage>
        <taxon>Bacteria</taxon>
        <taxon>Bacillati</taxon>
        <taxon>Bacillota</taxon>
        <taxon>Tissierellia</taxon>
        <taxon>Tissierellales</taxon>
        <taxon>Thermohalobacteraceae</taxon>
        <taxon>Thermohalobacter</taxon>
    </lineage>
</organism>
<accession>A0A419T699</accession>
<dbReference type="InterPro" id="IPR003439">
    <property type="entry name" value="ABC_transporter-like_ATP-bd"/>
</dbReference>
<evidence type="ECO:0000259" key="5">
    <source>
        <dbReference type="PROSITE" id="PS50893"/>
    </source>
</evidence>
<dbReference type="RefSeq" id="WP_120168141.1">
    <property type="nucleotide sequence ID" value="NZ_MCIB01000008.1"/>
</dbReference>
<keyword evidence="4" id="KW-0067">ATP-binding</keyword>
<dbReference type="Proteomes" id="UP000284177">
    <property type="component" value="Unassembled WGS sequence"/>
</dbReference>
<reference evidence="6 7" key="1">
    <citation type="submission" date="2016-08" db="EMBL/GenBank/DDBJ databases">
        <title>Novel Firmicutes and Novel Genomes.</title>
        <authorList>
            <person name="Poppleton D.I."/>
            <person name="Gribaldo S."/>
        </authorList>
    </citation>
    <scope>NUCLEOTIDE SEQUENCE [LARGE SCALE GENOMIC DNA]</scope>
    <source>
        <strain evidence="6 7">CTT3</strain>
    </source>
</reference>
<protein>
    <submittedName>
        <fullName evidence="6">ABC transporter</fullName>
    </submittedName>
</protein>
<dbReference type="PANTHER" id="PTHR43335">
    <property type="entry name" value="ABC TRANSPORTER, ATP-BINDING PROTEIN"/>
    <property type="match status" value="1"/>
</dbReference>
<name>A0A419T699_9FIRM</name>
<dbReference type="SUPFAM" id="SSF52540">
    <property type="entry name" value="P-loop containing nucleoside triphosphate hydrolases"/>
    <property type="match status" value="1"/>
</dbReference>
<evidence type="ECO:0000256" key="4">
    <source>
        <dbReference type="ARBA" id="ARBA00022840"/>
    </source>
</evidence>
<gene>
    <name evidence="6" type="ORF">BET03_10120</name>
</gene>
<dbReference type="InterPro" id="IPR027417">
    <property type="entry name" value="P-loop_NTPase"/>
</dbReference>
<dbReference type="PANTHER" id="PTHR43335:SF4">
    <property type="entry name" value="ABC TRANSPORTER, ATP-BINDING PROTEIN"/>
    <property type="match status" value="1"/>
</dbReference>
<dbReference type="AlphaFoldDB" id="A0A419T699"/>
<dbReference type="Gene3D" id="3.40.50.300">
    <property type="entry name" value="P-loop containing nucleotide triphosphate hydrolases"/>
    <property type="match status" value="1"/>
</dbReference>
<comment type="similarity">
    <text evidence="1">Belongs to the ABC transporter superfamily.</text>
</comment>